<dbReference type="AlphaFoldDB" id="A0A8J6B8W5"/>
<name>A0A8J6B8W5_9EUKA</name>
<organism evidence="1 2">
    <name type="scientific">Carpediemonas membranifera</name>
    <dbReference type="NCBI Taxonomy" id="201153"/>
    <lineage>
        <taxon>Eukaryota</taxon>
        <taxon>Metamonada</taxon>
        <taxon>Carpediemonas-like organisms</taxon>
        <taxon>Carpediemonas</taxon>
    </lineage>
</organism>
<keyword evidence="2" id="KW-1185">Reference proteome</keyword>
<evidence type="ECO:0000313" key="2">
    <source>
        <dbReference type="Proteomes" id="UP000717585"/>
    </source>
</evidence>
<protein>
    <submittedName>
        <fullName evidence="1">Uncharacterized protein</fullName>
    </submittedName>
</protein>
<comment type="caution">
    <text evidence="1">The sequence shown here is derived from an EMBL/GenBank/DDBJ whole genome shotgun (WGS) entry which is preliminary data.</text>
</comment>
<accession>A0A8J6B8W5</accession>
<reference evidence="1" key="1">
    <citation type="submission" date="2021-05" db="EMBL/GenBank/DDBJ databases">
        <title>A free-living protist that lacks canonical eukaryotic 1 DNA replication and segregation systems.</title>
        <authorList>
            <person name="Salas-Leiva D.E."/>
            <person name="Tromer E.C."/>
            <person name="Curtis B.A."/>
            <person name="Jerlstrom-Hultqvist J."/>
            <person name="Kolisko M."/>
            <person name="Yi Z."/>
            <person name="Salas-Leiva J.S."/>
            <person name="Gallot-Lavallee L."/>
            <person name="Kops G.J.P.L."/>
            <person name="Archibald J.M."/>
            <person name="Simpson A.G.B."/>
            <person name="Roger A.J."/>
        </authorList>
    </citation>
    <scope>NUCLEOTIDE SEQUENCE</scope>
    <source>
        <strain evidence="1">BICM</strain>
    </source>
</reference>
<gene>
    <name evidence="1" type="ORF">J8273_5417</name>
</gene>
<sequence length="186" mass="20426">MQALLDRLSVKPDAEKEKQSIQHVIDYVEAYKSSSDVRFKHILQETERDGLPTSSAGVYSFLRAVKTFNSILSTLKDNRAAYADLIQSSATGTALVAPPAFIPAIRELFTLLSEELDVDMPTALDWTAERGVLALDQLTLAAEGRVGVAETDTRRAVEMGRLVCRVFDGTIGIGALRPYVKKLVEL</sequence>
<proteinExistence type="predicted"/>
<dbReference type="Proteomes" id="UP000717585">
    <property type="component" value="Unassembled WGS sequence"/>
</dbReference>
<evidence type="ECO:0000313" key="1">
    <source>
        <dbReference type="EMBL" id="KAG9392427.1"/>
    </source>
</evidence>
<dbReference type="EMBL" id="JAHDYR010000038">
    <property type="protein sequence ID" value="KAG9392427.1"/>
    <property type="molecule type" value="Genomic_DNA"/>
</dbReference>